<dbReference type="Pfam" id="PF11835">
    <property type="entry name" value="RRM_8"/>
    <property type="match status" value="1"/>
</dbReference>
<evidence type="ECO:0000259" key="16">
    <source>
        <dbReference type="PROSITE" id="PS50102"/>
    </source>
</evidence>
<keyword evidence="3" id="KW-0678">Repressor</keyword>
<dbReference type="PANTHER" id="PTHR15592">
    <property type="entry name" value="MATRIN 3/NUCLEAR PROTEIN 220-RELATED"/>
    <property type="match status" value="1"/>
</dbReference>
<evidence type="ECO:0000256" key="5">
    <source>
        <dbReference type="ARBA" id="ARBA00022553"/>
    </source>
</evidence>
<keyword evidence="18" id="KW-1185">Reference proteome</keyword>
<dbReference type="CDD" id="cd12782">
    <property type="entry name" value="RRM2_PTBP1"/>
    <property type="match status" value="1"/>
</dbReference>
<dbReference type="FunFam" id="3.30.70.330:FF:000018">
    <property type="entry name" value="Polypyrimidine tract-binding protein 2 isoform 1"/>
    <property type="match status" value="1"/>
</dbReference>
<dbReference type="InterPro" id="IPR000504">
    <property type="entry name" value="RRM_dom"/>
</dbReference>
<evidence type="ECO:0000256" key="15">
    <source>
        <dbReference type="SAM" id="MobiDB-lite"/>
    </source>
</evidence>
<sequence length="544" mass="58775">QRGPDELFSPCVTNGPFIMSSNSSSAANGNDSKKFKGDSRSAGVPSRVIHVRKLPSDVTEAEVISLGLPFGKVTNLLMLKGKNQAFIEMNTEEAANTMVNYYTTIAPMLRNQPIYIQFSNHKELKTDNSPNQARAQAALQAVTTVQTGSLALAATAAAVDAGMAMAGQSPVLRIIVENLFYPVTLDVLHQIFSKFGTVLKIITFTKNHQFQALLQYADPMSAQHAKLSLDGQNIYNACCTLRIDFSKLTSLNVKYNNDKSRDYTRPDLPSGDNQPTLDQTMAAAFGAPGIISPSPYAGAGFPPTFAIPQAAGLTVPTVPGALAPLAIPAAAAAAAAGRIAIPGLAGAGHSVLLVSNLIPERVTPQCLFILFGVYGDVQRVKILFKKKENALVQMSDGNQAQLAMSHLNGQKLHGKPIRITLSKHQTVQLPREGQEDQTLTKDFGHSPLHRFKKPGSKNFQNIFPPSATLHLSNIPPSITEEDLKMLFSSNGGTVKGFKFFQKDRKMALIQMGSVEEAIQSLIELHNHDLGENHHLRVSFSKSTI</sequence>
<dbReference type="CDD" id="cd12695">
    <property type="entry name" value="RRM3_PTBP1"/>
    <property type="match status" value="1"/>
</dbReference>
<organism evidence="17 18">
    <name type="scientific">Furnarius figulus</name>
    <dbReference type="NCBI Taxonomy" id="463165"/>
    <lineage>
        <taxon>Eukaryota</taxon>
        <taxon>Metazoa</taxon>
        <taxon>Chordata</taxon>
        <taxon>Craniata</taxon>
        <taxon>Vertebrata</taxon>
        <taxon>Euteleostomi</taxon>
        <taxon>Archelosauria</taxon>
        <taxon>Archosauria</taxon>
        <taxon>Dinosauria</taxon>
        <taxon>Saurischia</taxon>
        <taxon>Theropoda</taxon>
        <taxon>Coelurosauria</taxon>
        <taxon>Aves</taxon>
        <taxon>Neognathae</taxon>
        <taxon>Neoaves</taxon>
        <taxon>Telluraves</taxon>
        <taxon>Australaves</taxon>
        <taxon>Passeriformes</taxon>
        <taxon>Furnariidae</taxon>
        <taxon>Furnarius</taxon>
    </lineage>
</organism>
<feature type="domain" description="RRM" evidence="16">
    <location>
        <begin position="172"/>
        <end position="248"/>
    </location>
</feature>
<dbReference type="InterPro" id="IPR035000">
    <property type="entry name" value="PTBP1_RRM1"/>
</dbReference>
<feature type="non-terminal residue" evidence="17">
    <location>
        <position position="1"/>
    </location>
</feature>
<keyword evidence="13" id="KW-0539">Nucleus</keyword>
<dbReference type="PROSITE" id="PS50102">
    <property type="entry name" value="RRM"/>
    <property type="match status" value="4"/>
</dbReference>
<dbReference type="GO" id="GO:0006397">
    <property type="term" value="P:mRNA processing"/>
    <property type="evidence" value="ECO:0007669"/>
    <property type="project" value="UniProtKB-KW"/>
</dbReference>
<dbReference type="GO" id="GO:0005634">
    <property type="term" value="C:nucleus"/>
    <property type="evidence" value="ECO:0007669"/>
    <property type="project" value="UniProtKB-SubCell"/>
</dbReference>
<evidence type="ECO:0000256" key="7">
    <source>
        <dbReference type="ARBA" id="ARBA00022737"/>
    </source>
</evidence>
<keyword evidence="7" id="KW-0677">Repeat</keyword>
<dbReference type="CDD" id="cd12777">
    <property type="entry name" value="RRM1_PTBP1"/>
    <property type="match status" value="1"/>
</dbReference>
<dbReference type="GO" id="GO:0010629">
    <property type="term" value="P:negative regulation of gene expression"/>
    <property type="evidence" value="ECO:0007669"/>
    <property type="project" value="UniProtKB-ARBA"/>
</dbReference>
<keyword evidence="11" id="KW-0010">Activator</keyword>
<feature type="region of interest" description="Disordered" evidence="15">
    <location>
        <begin position="20"/>
        <end position="42"/>
    </location>
</feature>
<gene>
    <name evidence="17" type="primary">Ptbp1</name>
    <name evidence="17" type="ORF">FURFIG_R06336</name>
</gene>
<evidence type="ECO:0000256" key="14">
    <source>
        <dbReference type="PROSITE-ProRule" id="PRU00176"/>
    </source>
</evidence>
<dbReference type="GO" id="GO:1903312">
    <property type="term" value="P:negative regulation of mRNA metabolic process"/>
    <property type="evidence" value="ECO:0007669"/>
    <property type="project" value="UniProtKB-ARBA"/>
</dbReference>
<keyword evidence="8" id="KW-0832">Ubl conjugation</keyword>
<evidence type="ECO:0000313" key="17">
    <source>
        <dbReference type="EMBL" id="NWR89626.1"/>
    </source>
</evidence>
<keyword evidence="6" id="KW-0507">mRNA processing</keyword>
<comment type="subcellular location">
    <subcellularLocation>
        <location evidence="1">Nucleus</location>
    </subcellularLocation>
</comment>
<feature type="non-terminal residue" evidence="17">
    <location>
        <position position="544"/>
    </location>
</feature>
<feature type="domain" description="RRM" evidence="16">
    <location>
        <begin position="47"/>
        <end position="131"/>
    </location>
</feature>
<evidence type="ECO:0000256" key="1">
    <source>
        <dbReference type="ARBA" id="ARBA00004123"/>
    </source>
</evidence>
<reference evidence="17 18" key="1">
    <citation type="submission" date="2019-09" db="EMBL/GenBank/DDBJ databases">
        <title>Bird 10,000 Genomes (B10K) Project - Family phase.</title>
        <authorList>
            <person name="Zhang G."/>
        </authorList>
    </citation>
    <scope>NUCLEOTIDE SEQUENCE [LARGE SCALE GENOMIC DNA]</scope>
    <source>
        <strain evidence="17">B10K-DU-003-06</strain>
    </source>
</reference>
<dbReference type="FunFam" id="3.30.70.330:FF:000162">
    <property type="entry name" value="polypyrimidine tract-binding protein 1 isoform X2"/>
    <property type="match status" value="1"/>
</dbReference>
<dbReference type="FunFam" id="3.30.70.330:FF:000032">
    <property type="entry name" value="Polypyrimidine tract-binding protein 2 isoform 1"/>
    <property type="match status" value="1"/>
</dbReference>
<evidence type="ECO:0000256" key="9">
    <source>
        <dbReference type="ARBA" id="ARBA00022884"/>
    </source>
</evidence>
<evidence type="ECO:0000256" key="3">
    <source>
        <dbReference type="ARBA" id="ARBA00022491"/>
    </source>
</evidence>
<dbReference type="FunFam" id="3.30.70.330:FF:000036">
    <property type="entry name" value="polypyrimidine tract-binding protein 1 isoform X2"/>
    <property type="match status" value="1"/>
</dbReference>
<evidence type="ECO:0000256" key="11">
    <source>
        <dbReference type="ARBA" id="ARBA00023159"/>
    </source>
</evidence>
<proteinExistence type="predicted"/>
<feature type="domain" description="RRM" evidence="16">
    <location>
        <begin position="467"/>
        <end position="542"/>
    </location>
</feature>
<evidence type="ECO:0000256" key="4">
    <source>
        <dbReference type="ARBA" id="ARBA00022499"/>
    </source>
</evidence>
<dbReference type="GO" id="GO:0003723">
    <property type="term" value="F:RNA binding"/>
    <property type="evidence" value="ECO:0007669"/>
    <property type="project" value="UniProtKB-UniRule"/>
</dbReference>
<dbReference type="InterPro" id="IPR035001">
    <property type="entry name" value="PTBP1_RRM3"/>
</dbReference>
<evidence type="ECO:0000256" key="2">
    <source>
        <dbReference type="ARBA" id="ARBA00019540"/>
    </source>
</evidence>
<dbReference type="NCBIfam" id="TIGR01649">
    <property type="entry name" value="hnRNP-L_PTB"/>
    <property type="match status" value="1"/>
</dbReference>
<keyword evidence="5" id="KW-0597">Phosphoprotein</keyword>
<name>A0A7K5B0M7_9FURN</name>
<evidence type="ECO:0000256" key="8">
    <source>
        <dbReference type="ARBA" id="ARBA00022843"/>
    </source>
</evidence>
<dbReference type="SMART" id="SM00360">
    <property type="entry name" value="RRM"/>
    <property type="match status" value="4"/>
</dbReference>
<keyword evidence="9 14" id="KW-0694">RNA-binding</keyword>
<protein>
    <recommendedName>
        <fullName evidence="2">Polypyrimidine tract-binding protein 1</fullName>
    </recommendedName>
</protein>
<evidence type="ECO:0000256" key="10">
    <source>
        <dbReference type="ARBA" id="ARBA00022990"/>
    </source>
</evidence>
<evidence type="ECO:0000256" key="13">
    <source>
        <dbReference type="ARBA" id="ARBA00023242"/>
    </source>
</evidence>
<dbReference type="SUPFAM" id="SSF54928">
    <property type="entry name" value="RNA-binding domain, RBD"/>
    <property type="match status" value="4"/>
</dbReference>
<comment type="caution">
    <text evidence="17">The sequence shown here is derived from an EMBL/GenBank/DDBJ whole genome shotgun (WGS) entry which is preliminary data.</text>
</comment>
<dbReference type="Pfam" id="PF13893">
    <property type="entry name" value="RRM_5"/>
    <property type="match status" value="2"/>
</dbReference>
<dbReference type="InterPro" id="IPR035979">
    <property type="entry name" value="RBD_domain_sf"/>
</dbReference>
<dbReference type="InterPro" id="IPR006536">
    <property type="entry name" value="HnRNP-L/PTB"/>
</dbReference>
<dbReference type="Gene3D" id="3.30.70.330">
    <property type="match status" value="4"/>
</dbReference>
<dbReference type="EMBL" id="VYZD01000366">
    <property type="protein sequence ID" value="NWR89626.1"/>
    <property type="molecule type" value="Genomic_DNA"/>
</dbReference>
<keyword evidence="10" id="KW-0007">Acetylation</keyword>
<dbReference type="Proteomes" id="UP000529852">
    <property type="component" value="Unassembled WGS sequence"/>
</dbReference>
<evidence type="ECO:0000256" key="6">
    <source>
        <dbReference type="ARBA" id="ARBA00022664"/>
    </source>
</evidence>
<keyword evidence="4" id="KW-1017">Isopeptide bond</keyword>
<dbReference type="InterPro" id="IPR012677">
    <property type="entry name" value="Nucleotide-bd_a/b_plait_sf"/>
</dbReference>
<dbReference type="InterPro" id="IPR021790">
    <property type="entry name" value="PTBP1-like_RRM2"/>
</dbReference>
<dbReference type="AlphaFoldDB" id="A0A7K5B0M7"/>
<evidence type="ECO:0000256" key="12">
    <source>
        <dbReference type="ARBA" id="ARBA00023187"/>
    </source>
</evidence>
<dbReference type="GO" id="GO:0008380">
    <property type="term" value="P:RNA splicing"/>
    <property type="evidence" value="ECO:0007669"/>
    <property type="project" value="UniProtKB-KW"/>
</dbReference>
<dbReference type="InterPro" id="IPR055204">
    <property type="entry name" value="HNRNPL_RRM"/>
</dbReference>
<feature type="domain" description="RRM" evidence="16">
    <location>
        <begin position="350"/>
        <end position="424"/>
    </location>
</feature>
<keyword evidence="12" id="KW-0508">mRNA splicing</keyword>
<evidence type="ECO:0000313" key="18">
    <source>
        <dbReference type="Proteomes" id="UP000529852"/>
    </source>
</evidence>
<dbReference type="Pfam" id="PF22976">
    <property type="entry name" value="RRM_10"/>
    <property type="match status" value="1"/>
</dbReference>
<accession>A0A7K5B0M7</accession>